<accession>A0ABV8V3P2</accession>
<dbReference type="EC" id="1.14.19.-" evidence="1"/>
<keyword evidence="1" id="KW-0560">Oxidoreductase</keyword>
<proteinExistence type="predicted"/>
<dbReference type="InterPro" id="IPR050816">
    <property type="entry name" value="Flavin-dep_Halogenase_NPB"/>
</dbReference>
<organism evidence="1 2">
    <name type="scientific">Simiduia curdlanivorans</name>
    <dbReference type="NCBI Taxonomy" id="1492769"/>
    <lineage>
        <taxon>Bacteria</taxon>
        <taxon>Pseudomonadati</taxon>
        <taxon>Pseudomonadota</taxon>
        <taxon>Gammaproteobacteria</taxon>
        <taxon>Cellvibrionales</taxon>
        <taxon>Cellvibrionaceae</taxon>
        <taxon>Simiduia</taxon>
    </lineage>
</organism>
<evidence type="ECO:0000313" key="1">
    <source>
        <dbReference type="EMBL" id="MFC4362458.1"/>
    </source>
</evidence>
<dbReference type="GO" id="GO:0016491">
    <property type="term" value="F:oxidoreductase activity"/>
    <property type="evidence" value="ECO:0007669"/>
    <property type="project" value="UniProtKB-KW"/>
</dbReference>
<comment type="caution">
    <text evidence="1">The sequence shown here is derived from an EMBL/GenBank/DDBJ whole genome shotgun (WGS) entry which is preliminary data.</text>
</comment>
<dbReference type="Gene3D" id="3.50.50.60">
    <property type="entry name" value="FAD/NAD(P)-binding domain"/>
    <property type="match status" value="1"/>
</dbReference>
<dbReference type="InterPro" id="IPR006905">
    <property type="entry name" value="Flavin_halogenase"/>
</dbReference>
<dbReference type="InterPro" id="IPR036188">
    <property type="entry name" value="FAD/NAD-bd_sf"/>
</dbReference>
<reference evidence="2" key="1">
    <citation type="journal article" date="2019" name="Int. J. Syst. Evol. Microbiol.">
        <title>The Global Catalogue of Microorganisms (GCM) 10K type strain sequencing project: providing services to taxonomists for standard genome sequencing and annotation.</title>
        <authorList>
            <consortium name="The Broad Institute Genomics Platform"/>
            <consortium name="The Broad Institute Genome Sequencing Center for Infectious Disease"/>
            <person name="Wu L."/>
            <person name="Ma J."/>
        </authorList>
    </citation>
    <scope>NUCLEOTIDE SEQUENCE [LARGE SCALE GENOMIC DNA]</scope>
    <source>
        <strain evidence="2">CECT 8570</strain>
    </source>
</reference>
<dbReference type="SUPFAM" id="SSF51905">
    <property type="entry name" value="FAD/NAD(P)-binding domain"/>
    <property type="match status" value="1"/>
</dbReference>
<dbReference type="PIRSF" id="PIRSF011396">
    <property type="entry name" value="Trp_halogenase"/>
    <property type="match status" value="1"/>
</dbReference>
<sequence length="500" mass="56614">MTRPYHIVIVGGGTSGWMAANLFARHWKKNQNVAITLVESPNVSTIGVGEGSTPTLKRFFDALEIDEKAWMPYCNATYKVNIRFNQWSPQSGIDSYSHPFVSQTDAFTQRAFIVNARTRRLGLDTHTQPDDFFLNGALAAYNKGPKTPENFPFKMEYGYHFDSHKLGNFLSTLAVDNGVKHISAHVKSITKNDVGDIQSIALDNESHIHGDFFVDCTGFSSLLMEKSLGVGFRSFANNLFNDSAVVLPTPTAETIPSETTSTALSAGWAWKIPLAHRIGHGYVYSSSHIDADSAECELRKHLNCTSDNIEARHLKMRVGQLEKHWDKNCLAIGLSQGFIEPLEATALHLVQISIELFLSMFDKDRCNRQQRENYNNSISTRFERTRDYIVAHYKLNTRSDSNYWIENRENRNISDSLAQLLSTWFNKDDLCAEIARQDISTHFTSLSWHALLAGYGSFPDLAPNQPRQGDLYIDQKIQQFLQRCSLNFSSHEENLRLLDQ</sequence>
<dbReference type="EMBL" id="JBHSCX010000006">
    <property type="protein sequence ID" value="MFC4362458.1"/>
    <property type="molecule type" value="Genomic_DNA"/>
</dbReference>
<dbReference type="Pfam" id="PF04820">
    <property type="entry name" value="Trp_halogenase"/>
    <property type="match status" value="1"/>
</dbReference>
<evidence type="ECO:0000313" key="2">
    <source>
        <dbReference type="Proteomes" id="UP001595840"/>
    </source>
</evidence>
<dbReference type="PANTHER" id="PTHR43747">
    <property type="entry name" value="FAD-BINDING PROTEIN"/>
    <property type="match status" value="1"/>
</dbReference>
<dbReference type="PANTHER" id="PTHR43747:SF4">
    <property type="entry name" value="FLAVIN-DEPENDENT TRYPTOPHAN HALOGENASE"/>
    <property type="match status" value="1"/>
</dbReference>
<dbReference type="RefSeq" id="WP_290260501.1">
    <property type="nucleotide sequence ID" value="NZ_JAUFQG010000004.1"/>
</dbReference>
<gene>
    <name evidence="1" type="ORF">ACFOX3_09095</name>
</gene>
<dbReference type="Proteomes" id="UP001595840">
    <property type="component" value="Unassembled WGS sequence"/>
</dbReference>
<name>A0ABV8V3P2_9GAMM</name>
<dbReference type="InterPro" id="IPR033856">
    <property type="entry name" value="Trp_halogen"/>
</dbReference>
<keyword evidence="2" id="KW-1185">Reference proteome</keyword>
<protein>
    <submittedName>
        <fullName evidence="1">Tryptophan halogenase family protein</fullName>
        <ecNumber evidence="1">1.14.19.-</ecNumber>
    </submittedName>
</protein>